<dbReference type="Proteomes" id="UP000298061">
    <property type="component" value="Unassembled WGS sequence"/>
</dbReference>
<evidence type="ECO:0000256" key="3">
    <source>
        <dbReference type="RuleBase" id="RU003616"/>
    </source>
</evidence>
<comment type="caution">
    <text evidence="6">The sequence shown here is derived from an EMBL/GenBank/DDBJ whole genome shotgun (WGS) entry which is preliminary data.</text>
</comment>
<dbReference type="PROSITE" id="PS01031">
    <property type="entry name" value="SHSP"/>
    <property type="match status" value="1"/>
</dbReference>
<keyword evidence="1" id="KW-0346">Stress response</keyword>
<comment type="similarity">
    <text evidence="2 3">Belongs to the small heat shock protein (HSP20) family.</text>
</comment>
<keyword evidence="7" id="KW-1185">Reference proteome</keyword>
<evidence type="ECO:0000313" key="7">
    <source>
        <dbReference type="Proteomes" id="UP000298061"/>
    </source>
</evidence>
<name>A0A4Y9ZSN4_9AGAM</name>
<dbReference type="InterPro" id="IPR031107">
    <property type="entry name" value="Small_HSP"/>
</dbReference>
<dbReference type="PROSITE" id="PS51203">
    <property type="entry name" value="CS"/>
    <property type="match status" value="1"/>
</dbReference>
<dbReference type="SUPFAM" id="SSF49764">
    <property type="entry name" value="HSP20-like chaperones"/>
    <property type="match status" value="1"/>
</dbReference>
<reference evidence="6 7" key="1">
    <citation type="submission" date="2019-02" db="EMBL/GenBank/DDBJ databases">
        <title>Genome sequencing of the rare red list fungi Hericium alpestre (H. flagellum).</title>
        <authorList>
            <person name="Buettner E."/>
            <person name="Kellner H."/>
        </authorList>
    </citation>
    <scope>NUCLEOTIDE SEQUENCE [LARGE SCALE GENOMIC DNA]</scope>
    <source>
        <strain evidence="6 7">DSM 108284</strain>
    </source>
</reference>
<evidence type="ECO:0000259" key="5">
    <source>
        <dbReference type="PROSITE" id="PS51203"/>
    </source>
</evidence>
<dbReference type="Gene3D" id="2.60.40.790">
    <property type="match status" value="1"/>
</dbReference>
<dbReference type="EMBL" id="SFCI01001010">
    <property type="protein sequence ID" value="TFY77067.1"/>
    <property type="molecule type" value="Genomic_DNA"/>
</dbReference>
<evidence type="ECO:0000256" key="2">
    <source>
        <dbReference type="PROSITE-ProRule" id="PRU00285"/>
    </source>
</evidence>
<dbReference type="InterPro" id="IPR008978">
    <property type="entry name" value="HSP20-like_chaperone"/>
</dbReference>
<feature type="domain" description="CS" evidence="5">
    <location>
        <begin position="45"/>
        <end position="152"/>
    </location>
</feature>
<dbReference type="CDD" id="cd06464">
    <property type="entry name" value="ACD_sHsps-like"/>
    <property type="match status" value="1"/>
</dbReference>
<dbReference type="Pfam" id="PF00011">
    <property type="entry name" value="HSP20"/>
    <property type="match status" value="1"/>
</dbReference>
<dbReference type="InterPro" id="IPR007052">
    <property type="entry name" value="CS_dom"/>
</dbReference>
<organism evidence="6 7">
    <name type="scientific">Hericium alpestre</name>
    <dbReference type="NCBI Taxonomy" id="135208"/>
    <lineage>
        <taxon>Eukaryota</taxon>
        <taxon>Fungi</taxon>
        <taxon>Dikarya</taxon>
        <taxon>Basidiomycota</taxon>
        <taxon>Agaricomycotina</taxon>
        <taxon>Agaricomycetes</taxon>
        <taxon>Russulales</taxon>
        <taxon>Hericiaceae</taxon>
        <taxon>Hericium</taxon>
    </lineage>
</organism>
<dbReference type="OrthoDB" id="1431247at2759"/>
<dbReference type="PANTHER" id="PTHR11527">
    <property type="entry name" value="HEAT-SHOCK PROTEIN 20 FAMILY MEMBER"/>
    <property type="match status" value="1"/>
</dbReference>
<dbReference type="InterPro" id="IPR002068">
    <property type="entry name" value="A-crystallin/Hsp20_dom"/>
</dbReference>
<gene>
    <name evidence="6" type="ORF">EWM64_g6943</name>
</gene>
<proteinExistence type="inferred from homology"/>
<dbReference type="STRING" id="135208.A0A4Y9ZSN4"/>
<evidence type="ECO:0000259" key="4">
    <source>
        <dbReference type="PROSITE" id="PS01031"/>
    </source>
</evidence>
<protein>
    <submittedName>
        <fullName evidence="6">Uncharacterized protein</fullName>
    </submittedName>
</protein>
<sequence length="154" mass="17463">MSLTFYEPFYSLSDFDRLFNDAFNMRSSTEPTRSSIAQPLGTLAALRPRMDVHENTEKNFVTATFEFPGLKKEDVSIDVNNNILTVSGETKQDKEKKEEDYVIKERRVGKFTRSVPLPQGIKPDEIKAQMQEGVLTVTFPKSAPESAPKKITIK</sequence>
<evidence type="ECO:0000256" key="1">
    <source>
        <dbReference type="ARBA" id="ARBA00023016"/>
    </source>
</evidence>
<feature type="domain" description="SHSP" evidence="4">
    <location>
        <begin position="41"/>
        <end position="154"/>
    </location>
</feature>
<dbReference type="AlphaFoldDB" id="A0A4Y9ZSN4"/>
<accession>A0A4Y9ZSN4</accession>
<evidence type="ECO:0000313" key="6">
    <source>
        <dbReference type="EMBL" id="TFY77067.1"/>
    </source>
</evidence>